<accession>A0A4Z2FH16</accession>
<feature type="transmembrane region" description="Helical" evidence="1">
    <location>
        <begin position="55"/>
        <end position="83"/>
    </location>
</feature>
<comment type="caution">
    <text evidence="2">The sequence shown here is derived from an EMBL/GenBank/DDBJ whole genome shotgun (WGS) entry which is preliminary data.</text>
</comment>
<keyword evidence="3" id="KW-1185">Reference proteome</keyword>
<gene>
    <name evidence="2" type="ORF">EYF80_049633</name>
</gene>
<keyword evidence="1" id="KW-0812">Transmembrane</keyword>
<name>A0A4Z2FH16_9TELE</name>
<dbReference type="AlphaFoldDB" id="A0A4Z2FH16"/>
<proteinExistence type="predicted"/>
<evidence type="ECO:0000313" key="3">
    <source>
        <dbReference type="Proteomes" id="UP000314294"/>
    </source>
</evidence>
<keyword evidence="1" id="KW-1133">Transmembrane helix</keyword>
<keyword evidence="1" id="KW-0472">Membrane</keyword>
<protein>
    <submittedName>
        <fullName evidence="2">Uncharacterized protein</fullName>
    </submittedName>
</protein>
<evidence type="ECO:0000313" key="2">
    <source>
        <dbReference type="EMBL" id="TNN40195.1"/>
    </source>
</evidence>
<sequence length="111" mass="11964">MVLVCPARENVGVCSLGSLTAGKALKQADNRDTSVSVEEAPPCTWRSRGRTSFRILFALLLLFLLLLSIPLLLLAPLVFAWFWTRAFCPAELRRARPAPSGGGGSLGPGRL</sequence>
<evidence type="ECO:0000256" key="1">
    <source>
        <dbReference type="SAM" id="Phobius"/>
    </source>
</evidence>
<organism evidence="2 3">
    <name type="scientific">Liparis tanakae</name>
    <name type="common">Tanaka's snailfish</name>
    <dbReference type="NCBI Taxonomy" id="230148"/>
    <lineage>
        <taxon>Eukaryota</taxon>
        <taxon>Metazoa</taxon>
        <taxon>Chordata</taxon>
        <taxon>Craniata</taxon>
        <taxon>Vertebrata</taxon>
        <taxon>Euteleostomi</taxon>
        <taxon>Actinopterygii</taxon>
        <taxon>Neopterygii</taxon>
        <taxon>Teleostei</taxon>
        <taxon>Neoteleostei</taxon>
        <taxon>Acanthomorphata</taxon>
        <taxon>Eupercaria</taxon>
        <taxon>Perciformes</taxon>
        <taxon>Cottioidei</taxon>
        <taxon>Cottales</taxon>
        <taxon>Liparidae</taxon>
        <taxon>Liparis</taxon>
    </lineage>
</organism>
<reference evidence="2 3" key="1">
    <citation type="submission" date="2019-03" db="EMBL/GenBank/DDBJ databases">
        <title>First draft genome of Liparis tanakae, snailfish: a comprehensive survey of snailfish specific genes.</title>
        <authorList>
            <person name="Kim W."/>
            <person name="Song I."/>
            <person name="Jeong J.-H."/>
            <person name="Kim D."/>
            <person name="Kim S."/>
            <person name="Ryu S."/>
            <person name="Song J.Y."/>
            <person name="Lee S.K."/>
        </authorList>
    </citation>
    <scope>NUCLEOTIDE SEQUENCE [LARGE SCALE GENOMIC DNA]</scope>
    <source>
        <tissue evidence="2">Muscle</tissue>
    </source>
</reference>
<dbReference type="EMBL" id="SRLO01001210">
    <property type="protein sequence ID" value="TNN40195.1"/>
    <property type="molecule type" value="Genomic_DNA"/>
</dbReference>
<dbReference type="Proteomes" id="UP000314294">
    <property type="component" value="Unassembled WGS sequence"/>
</dbReference>